<keyword evidence="2 13" id="KW-0723">Serine/threonine-protein kinase</keyword>
<dbReference type="Gene3D" id="3.30.200.20">
    <property type="entry name" value="Phosphorylase Kinase, domain 1"/>
    <property type="match status" value="1"/>
</dbReference>
<dbReference type="Proteomes" id="UP000006591">
    <property type="component" value="Chromosome 1"/>
</dbReference>
<dbReference type="FunFam" id="1.10.510.10:FF:000590">
    <property type="entry name" value="PR5-like receptor kinase"/>
    <property type="match status" value="1"/>
</dbReference>
<evidence type="ECO:0000259" key="14">
    <source>
        <dbReference type="PROSITE" id="PS50011"/>
    </source>
</evidence>
<dbReference type="InterPro" id="IPR045874">
    <property type="entry name" value="LRK10/LRL21-25-like"/>
</dbReference>
<feature type="domain" description="Protein kinase" evidence="14">
    <location>
        <begin position="19"/>
        <end position="270"/>
    </location>
</feature>
<dbReference type="EnsemblPlants" id="ONIVA01G01070.1">
    <property type="protein sequence ID" value="ONIVA01G01070.1"/>
    <property type="gene ID" value="ONIVA01G01070"/>
</dbReference>
<evidence type="ECO:0000256" key="1">
    <source>
        <dbReference type="ARBA" id="ARBA00004479"/>
    </source>
</evidence>
<evidence type="ECO:0000256" key="7">
    <source>
        <dbReference type="ARBA" id="ARBA00022777"/>
    </source>
</evidence>
<evidence type="ECO:0000313" key="15">
    <source>
        <dbReference type="EnsemblPlants" id="ONIVA01G01070.1"/>
    </source>
</evidence>
<keyword evidence="4" id="KW-0812">Transmembrane</keyword>
<dbReference type="PROSITE" id="PS00107">
    <property type="entry name" value="PROTEIN_KINASE_ATP"/>
    <property type="match status" value="1"/>
</dbReference>
<reference evidence="15" key="2">
    <citation type="submission" date="2018-04" db="EMBL/GenBank/DDBJ databases">
        <title>OnivRS2 (Oryza nivara Reference Sequence Version 2).</title>
        <authorList>
            <person name="Zhang J."/>
            <person name="Kudrna D."/>
            <person name="Lee S."/>
            <person name="Talag J."/>
            <person name="Rajasekar S."/>
            <person name="Welchert J."/>
            <person name="Hsing Y.-I."/>
            <person name="Wing R.A."/>
        </authorList>
    </citation>
    <scope>NUCLEOTIDE SEQUENCE [LARGE SCALE GENOMIC DNA]</scope>
</reference>
<keyword evidence="9" id="KW-1133">Transmembrane helix</keyword>
<dbReference type="PROSITE" id="PS00108">
    <property type="entry name" value="PROTEIN_KINASE_ST"/>
    <property type="match status" value="1"/>
</dbReference>
<dbReference type="GO" id="GO:0005524">
    <property type="term" value="F:ATP binding"/>
    <property type="evidence" value="ECO:0007669"/>
    <property type="project" value="UniProtKB-UniRule"/>
</dbReference>
<dbReference type="SMART" id="SM00220">
    <property type="entry name" value="S_TKc"/>
    <property type="match status" value="1"/>
</dbReference>
<evidence type="ECO:0000256" key="10">
    <source>
        <dbReference type="ARBA" id="ARBA00023136"/>
    </source>
</evidence>
<protein>
    <recommendedName>
        <fullName evidence="14">Protein kinase domain-containing protein</fullName>
    </recommendedName>
</protein>
<organism evidence="15">
    <name type="scientific">Oryza nivara</name>
    <name type="common">Indian wild rice</name>
    <name type="synonym">Oryza sativa f. spontanea</name>
    <dbReference type="NCBI Taxonomy" id="4536"/>
    <lineage>
        <taxon>Eukaryota</taxon>
        <taxon>Viridiplantae</taxon>
        <taxon>Streptophyta</taxon>
        <taxon>Embryophyta</taxon>
        <taxon>Tracheophyta</taxon>
        <taxon>Spermatophyta</taxon>
        <taxon>Magnoliopsida</taxon>
        <taxon>Liliopsida</taxon>
        <taxon>Poales</taxon>
        <taxon>Poaceae</taxon>
        <taxon>BOP clade</taxon>
        <taxon>Oryzoideae</taxon>
        <taxon>Oryzeae</taxon>
        <taxon>Oryzinae</taxon>
        <taxon>Oryza</taxon>
    </lineage>
</organism>
<dbReference type="Gene3D" id="1.10.510.10">
    <property type="entry name" value="Transferase(Phosphotransferase) domain 1"/>
    <property type="match status" value="1"/>
</dbReference>
<keyword evidence="8 12" id="KW-0067">ATP-binding</keyword>
<dbReference type="PROSITE" id="PS50011">
    <property type="entry name" value="PROTEIN_KINASE_DOM"/>
    <property type="match status" value="1"/>
</dbReference>
<dbReference type="Pfam" id="PF00069">
    <property type="entry name" value="Pkinase"/>
    <property type="match status" value="1"/>
</dbReference>
<evidence type="ECO:0000256" key="11">
    <source>
        <dbReference type="ARBA" id="ARBA00023180"/>
    </source>
</evidence>
<sequence>MAHPNPHGTLSLKLKKIARRFKDKLDYGGFGSVYKGELPNREREKEFINEVATIGRIHHANIVRLLGFCSDGTRWALIYEFMPNESLEKYIFQIDSNVSRQFLIPKKMLDISLGVARGMEYLHQGCNQRILHFDIKSCNILLDYSFNPKISDFGLAKLCARDQSIVTLTAARGTMGYIAPELYSRNFGAISYKSGVYSFGVLVLEMVSGRRNTDPTVENQNEFYFPEWIYERVINGQELVLTMETTQGEKEMYNVSLSNPILLIISHPFIHGITNGLIICRLPDSNDNPLPSAVTKDRIVDILSIDLRFWGCIIDVEASRYINTRLSIQNMFYAIDLSLFLRFITPLLFILCLLKWIAVLCRFLFAPLAVMIFLTRKYWKTRIAIDVVEKFLRMQDMLGPKRYAYTDIVAITSHFRDKLGQGGYGTVYKGVLLPGGVHVAIKMLDGNSNCNGEDFISEVATIGEVLWGSAPKK</sequence>
<evidence type="ECO:0000256" key="9">
    <source>
        <dbReference type="ARBA" id="ARBA00022989"/>
    </source>
</evidence>
<comment type="subcellular location">
    <subcellularLocation>
        <location evidence="1">Membrane</location>
        <topology evidence="1">Single-pass type I membrane protein</topology>
    </subcellularLocation>
</comment>
<dbReference type="HOGENOM" id="CLU_577956_0_0_1"/>
<evidence type="ECO:0000256" key="13">
    <source>
        <dbReference type="RuleBase" id="RU000304"/>
    </source>
</evidence>
<evidence type="ECO:0000256" key="4">
    <source>
        <dbReference type="ARBA" id="ARBA00022692"/>
    </source>
</evidence>
<reference evidence="15" key="1">
    <citation type="submission" date="2015-04" db="UniProtKB">
        <authorList>
            <consortium name="EnsemblPlants"/>
        </authorList>
    </citation>
    <scope>IDENTIFICATION</scope>
    <source>
        <strain evidence="15">SL10</strain>
    </source>
</reference>
<dbReference type="SUPFAM" id="SSF56112">
    <property type="entry name" value="Protein kinase-like (PK-like)"/>
    <property type="match status" value="2"/>
</dbReference>
<evidence type="ECO:0000256" key="5">
    <source>
        <dbReference type="ARBA" id="ARBA00022729"/>
    </source>
</evidence>
<keyword evidence="5" id="KW-0732">Signal</keyword>
<name>A0A0E0FFA6_ORYNI</name>
<dbReference type="InterPro" id="IPR011009">
    <property type="entry name" value="Kinase-like_dom_sf"/>
</dbReference>
<keyword evidence="6 12" id="KW-0547">Nucleotide-binding</keyword>
<dbReference type="STRING" id="4536.A0A0E0FFA6"/>
<keyword evidence="11" id="KW-0325">Glycoprotein</keyword>
<evidence type="ECO:0000256" key="3">
    <source>
        <dbReference type="ARBA" id="ARBA00022679"/>
    </source>
</evidence>
<keyword evidence="10" id="KW-0472">Membrane</keyword>
<keyword evidence="3" id="KW-0808">Transferase</keyword>
<evidence type="ECO:0000313" key="16">
    <source>
        <dbReference type="Proteomes" id="UP000006591"/>
    </source>
</evidence>
<evidence type="ECO:0000256" key="12">
    <source>
        <dbReference type="PROSITE-ProRule" id="PRU10141"/>
    </source>
</evidence>
<dbReference type="GO" id="GO:0016020">
    <property type="term" value="C:membrane"/>
    <property type="evidence" value="ECO:0007669"/>
    <property type="project" value="UniProtKB-SubCell"/>
</dbReference>
<evidence type="ECO:0000256" key="8">
    <source>
        <dbReference type="ARBA" id="ARBA00022840"/>
    </source>
</evidence>
<dbReference type="PANTHER" id="PTHR27009">
    <property type="entry name" value="RUST RESISTANCE KINASE LR10-RELATED"/>
    <property type="match status" value="1"/>
</dbReference>
<keyword evidence="16" id="KW-1185">Reference proteome</keyword>
<dbReference type="Gramene" id="ONIVA01G01070.1">
    <property type="protein sequence ID" value="ONIVA01G01070.1"/>
    <property type="gene ID" value="ONIVA01G01070"/>
</dbReference>
<dbReference type="InterPro" id="IPR000719">
    <property type="entry name" value="Prot_kinase_dom"/>
</dbReference>
<dbReference type="GO" id="GO:0004674">
    <property type="term" value="F:protein serine/threonine kinase activity"/>
    <property type="evidence" value="ECO:0007669"/>
    <property type="project" value="UniProtKB-KW"/>
</dbReference>
<dbReference type="AlphaFoldDB" id="A0A0E0FFA6"/>
<comment type="similarity">
    <text evidence="13">Belongs to the protein kinase superfamily.</text>
</comment>
<proteinExistence type="inferred from homology"/>
<evidence type="ECO:0000256" key="2">
    <source>
        <dbReference type="ARBA" id="ARBA00022527"/>
    </source>
</evidence>
<evidence type="ECO:0000256" key="6">
    <source>
        <dbReference type="ARBA" id="ARBA00022741"/>
    </source>
</evidence>
<feature type="binding site" evidence="12">
    <location>
        <position position="442"/>
    </location>
    <ligand>
        <name>ATP</name>
        <dbReference type="ChEBI" id="CHEBI:30616"/>
    </ligand>
</feature>
<dbReference type="InterPro" id="IPR017441">
    <property type="entry name" value="Protein_kinase_ATP_BS"/>
</dbReference>
<accession>A0A0E0FFA6</accession>
<keyword evidence="7" id="KW-0418">Kinase</keyword>
<dbReference type="InterPro" id="IPR008271">
    <property type="entry name" value="Ser/Thr_kinase_AS"/>
</dbReference>
<dbReference type="OMA" id="IHIAVKM"/>